<sequence length="109" mass="12682">MVRRYPRSSATKFQAGRVINAESRARKNAKRYREQIEQLQTELTELKAKTGIPETLRELGEARAEVERLRRQPRCPCGEELEGLGIDINTKEEVWQCKGCQLQMIIEKH</sequence>
<dbReference type="EMBL" id="LAZR01000302">
    <property type="protein sequence ID" value="KKN75913.1"/>
    <property type="molecule type" value="Genomic_DNA"/>
</dbReference>
<dbReference type="AlphaFoldDB" id="A0A0F9WCJ7"/>
<protein>
    <submittedName>
        <fullName evidence="2">Uncharacterized protein</fullName>
    </submittedName>
</protein>
<organism evidence="2">
    <name type="scientific">marine sediment metagenome</name>
    <dbReference type="NCBI Taxonomy" id="412755"/>
    <lineage>
        <taxon>unclassified sequences</taxon>
        <taxon>metagenomes</taxon>
        <taxon>ecological metagenomes</taxon>
    </lineage>
</organism>
<comment type="caution">
    <text evidence="2">The sequence shown here is derived from an EMBL/GenBank/DDBJ whole genome shotgun (WGS) entry which is preliminary data.</text>
</comment>
<feature type="coiled-coil region" evidence="1">
    <location>
        <begin position="22"/>
        <end position="72"/>
    </location>
</feature>
<keyword evidence="1" id="KW-0175">Coiled coil</keyword>
<proteinExistence type="predicted"/>
<name>A0A0F9WCJ7_9ZZZZ</name>
<evidence type="ECO:0000256" key="1">
    <source>
        <dbReference type="SAM" id="Coils"/>
    </source>
</evidence>
<gene>
    <name evidence="2" type="ORF">LCGC14_0376210</name>
</gene>
<reference evidence="2" key="1">
    <citation type="journal article" date="2015" name="Nature">
        <title>Complex archaea that bridge the gap between prokaryotes and eukaryotes.</title>
        <authorList>
            <person name="Spang A."/>
            <person name="Saw J.H."/>
            <person name="Jorgensen S.L."/>
            <person name="Zaremba-Niedzwiedzka K."/>
            <person name="Martijn J."/>
            <person name="Lind A.E."/>
            <person name="van Eijk R."/>
            <person name="Schleper C."/>
            <person name="Guy L."/>
            <person name="Ettema T.J."/>
        </authorList>
    </citation>
    <scope>NUCLEOTIDE SEQUENCE</scope>
</reference>
<accession>A0A0F9WCJ7</accession>
<evidence type="ECO:0000313" key="2">
    <source>
        <dbReference type="EMBL" id="KKN75913.1"/>
    </source>
</evidence>